<keyword evidence="13" id="KW-1185">Reference proteome</keyword>
<evidence type="ECO:0000256" key="2">
    <source>
        <dbReference type="ARBA" id="ARBA00022692"/>
    </source>
</evidence>
<evidence type="ECO:0000259" key="11">
    <source>
        <dbReference type="PROSITE" id="PS51847"/>
    </source>
</evidence>
<feature type="topological domain" description="Cytoplasmic" evidence="8">
    <location>
        <begin position="101"/>
        <end position="385"/>
    </location>
</feature>
<dbReference type="InterPro" id="IPR019411">
    <property type="entry name" value="MMM1_dom"/>
</dbReference>
<dbReference type="HAMAP" id="MF_03103">
    <property type="entry name" value="Mmm1"/>
    <property type="match status" value="1"/>
</dbReference>
<comment type="subunit">
    <text evidence="8">Homodimer. Component of the ER-mitochondria encounter structure (ERMES) or MDM complex, composed of MMM1, MDM10, MDM12 and MDM34. A MMM1 homodimer associates with one molecule of MDM12 on each side in a pairwise head-to-tail manner, and the SMP-LTD domains of MMM1 and MDM12 generate a continuous hydrophobic tunnel for phospholipid trafficking.</text>
</comment>
<dbReference type="Pfam" id="PF10296">
    <property type="entry name" value="MMM1"/>
    <property type="match status" value="1"/>
</dbReference>
<keyword evidence="4 8" id="KW-1133">Transmembrane helix</keyword>
<evidence type="ECO:0000256" key="9">
    <source>
        <dbReference type="SAM" id="MobiDB-lite"/>
    </source>
</evidence>
<dbReference type="CDD" id="cd21671">
    <property type="entry name" value="SMP_Mmm1"/>
    <property type="match status" value="1"/>
</dbReference>
<sequence length="385" mass="44023">MLVAVYQLTSHNIFIAYPSLFFYKNLFFYYFFFHFEFPHQVTLMETTHSGITPQVLDYIRETLHDHACSHNSAISFFQGFVLGQLSVITIVILALRYLLMEDVKGVKKRYIPSRLSASPPSRVNATAASQLPAAYITQKTYYDVVHHPPESTDWVNVLIAQAIMQYRDDAKINHRLILAVDEVLNGGVRPSFLGPIHVTELNLGEEFPIFSSARIRPSDDIGSMRAEIDFEYNDQITLGIETQLILNWPRQAFAALPVSLVLSVVKFSGTLTIELINPPETTTKPERPLERYIAISSYSDFVLDLNVRSLIGSRTKLEDIPKLTDLITSKLRSLYIDRLVYPTFVKVKVPNVWEERDRRTREHETEQAKDTTESVSPKPFGEKYA</sequence>
<keyword evidence="7 8" id="KW-0472">Membrane</keyword>
<proteinExistence type="inferred from homology"/>
<accession>A0ABR3AM06</accession>
<evidence type="ECO:0000313" key="12">
    <source>
        <dbReference type="EMBL" id="KAL0075271.1"/>
    </source>
</evidence>
<organism evidence="12 13">
    <name type="scientific">Phycomyces blakesleeanus</name>
    <dbReference type="NCBI Taxonomy" id="4837"/>
    <lineage>
        <taxon>Eukaryota</taxon>
        <taxon>Fungi</taxon>
        <taxon>Fungi incertae sedis</taxon>
        <taxon>Mucoromycota</taxon>
        <taxon>Mucoromycotina</taxon>
        <taxon>Mucoromycetes</taxon>
        <taxon>Mucorales</taxon>
        <taxon>Phycomycetaceae</taxon>
        <taxon>Phycomyces</taxon>
    </lineage>
</organism>
<keyword evidence="1" id="KW-0813">Transport</keyword>
<feature type="topological domain" description="Lumenal" evidence="8">
    <location>
        <begin position="1"/>
        <end position="79"/>
    </location>
</feature>
<keyword evidence="5" id="KW-0445">Lipid transport</keyword>
<evidence type="ECO:0000256" key="3">
    <source>
        <dbReference type="ARBA" id="ARBA00022824"/>
    </source>
</evidence>
<evidence type="ECO:0000256" key="4">
    <source>
        <dbReference type="ARBA" id="ARBA00022989"/>
    </source>
</evidence>
<keyword evidence="3 8" id="KW-0256">Endoplasmic reticulum</keyword>
<comment type="similarity">
    <text evidence="8">Belongs to the MMM1 family.</text>
</comment>
<keyword evidence="6" id="KW-0446">Lipid-binding</keyword>
<dbReference type="Proteomes" id="UP001448207">
    <property type="component" value="Unassembled WGS sequence"/>
</dbReference>
<dbReference type="PANTHER" id="PTHR13466:SF0">
    <property type="entry name" value="SMP-LTD DOMAIN-CONTAINING PROTEIN"/>
    <property type="match status" value="1"/>
</dbReference>
<reference evidence="12 13" key="1">
    <citation type="submission" date="2024-04" db="EMBL/GenBank/DDBJ databases">
        <title>Symmetric and asymmetric DNA N6-adenine methylation regulates different biological responses in Mucorales.</title>
        <authorList>
            <consortium name="Lawrence Berkeley National Laboratory"/>
            <person name="Lax C."/>
            <person name="Mondo S.J."/>
            <person name="Osorio-Concepcion M."/>
            <person name="Muszewska A."/>
            <person name="Corrochano-Luque M."/>
            <person name="Gutierrez G."/>
            <person name="Riley R."/>
            <person name="Lipzen A."/>
            <person name="Guo J."/>
            <person name="Hundley H."/>
            <person name="Amirebrahimi M."/>
            <person name="Ng V."/>
            <person name="Lorenzo-Gutierrez D."/>
            <person name="Binder U."/>
            <person name="Yang J."/>
            <person name="Song Y."/>
            <person name="Canovas D."/>
            <person name="Navarro E."/>
            <person name="Freitag M."/>
            <person name="Gabaldon T."/>
            <person name="Grigoriev I.V."/>
            <person name="Corrochano L.M."/>
            <person name="Nicolas F.E."/>
            <person name="Garre V."/>
        </authorList>
    </citation>
    <scope>NUCLEOTIDE SEQUENCE [LARGE SCALE GENOMIC DNA]</scope>
    <source>
        <strain evidence="12 13">L51</strain>
    </source>
</reference>
<dbReference type="EMBL" id="JBCLYO010000037">
    <property type="protein sequence ID" value="KAL0075271.1"/>
    <property type="molecule type" value="Genomic_DNA"/>
</dbReference>
<feature type="compositionally biased region" description="Basic and acidic residues" evidence="9">
    <location>
        <begin position="356"/>
        <end position="372"/>
    </location>
</feature>
<dbReference type="PROSITE" id="PS51847">
    <property type="entry name" value="SMP"/>
    <property type="match status" value="1"/>
</dbReference>
<evidence type="ECO:0000313" key="13">
    <source>
        <dbReference type="Proteomes" id="UP001448207"/>
    </source>
</evidence>
<feature type="transmembrane region" description="Helical" evidence="10">
    <location>
        <begin position="12"/>
        <end position="32"/>
    </location>
</feature>
<keyword evidence="2 8" id="KW-0812">Transmembrane</keyword>
<evidence type="ECO:0000256" key="6">
    <source>
        <dbReference type="ARBA" id="ARBA00023121"/>
    </source>
</evidence>
<evidence type="ECO:0000256" key="7">
    <source>
        <dbReference type="ARBA" id="ARBA00023136"/>
    </source>
</evidence>
<dbReference type="InterPro" id="IPR031468">
    <property type="entry name" value="SMP_LBD"/>
</dbReference>
<evidence type="ECO:0000256" key="8">
    <source>
        <dbReference type="HAMAP-Rule" id="MF_03103"/>
    </source>
</evidence>
<evidence type="ECO:0000256" key="1">
    <source>
        <dbReference type="ARBA" id="ARBA00022448"/>
    </source>
</evidence>
<evidence type="ECO:0000256" key="10">
    <source>
        <dbReference type="SAM" id="Phobius"/>
    </source>
</evidence>
<name>A0ABR3AM06_PHYBL</name>
<comment type="caution">
    <text evidence="12">The sequence shown here is derived from an EMBL/GenBank/DDBJ whole genome shotgun (WGS) entry which is preliminary data.</text>
</comment>
<feature type="transmembrane region" description="Helical" evidence="10">
    <location>
        <begin position="76"/>
        <end position="99"/>
    </location>
</feature>
<comment type="subcellular location">
    <subcellularLocation>
        <location evidence="8">Endoplasmic reticulum membrane</location>
        <topology evidence="8">Single-pass type I membrane protein</topology>
    </subcellularLocation>
    <text evidence="8">The ERMES/MDM complex localizes to a few discrete foci (around 10 per single cell), that represent mitochondria-endoplasmic reticulum junctions. These foci are often found next to mtDNA nucleoids.</text>
</comment>
<evidence type="ECO:0000256" key="5">
    <source>
        <dbReference type="ARBA" id="ARBA00023055"/>
    </source>
</evidence>
<feature type="domain" description="SMP-LTD" evidence="11">
    <location>
        <begin position="148"/>
        <end position="350"/>
    </location>
</feature>
<feature type="region of interest" description="Disordered" evidence="9">
    <location>
        <begin position="356"/>
        <end position="385"/>
    </location>
</feature>
<comment type="function">
    <text evidence="8">Component of the ERMES/MDM complex, which serves as a molecular tether to connect the endoplasmic reticulum (ER) and mitochondria. Components of this complex are involved in the control of mitochondrial shape and protein biogenesis, and function in nonvesicular lipid trafficking between the ER and mitochondria. The MDM12-MMM1 subcomplex functions in the major beta-barrel assembly pathway that is responsible for biogenesis of all outer membrane beta-barrel proteins, and acts in a late step after the SAM complex. The MDM10-MDM12-MMM1 subcomplex further acts in the TOM40-specific pathway after the action of the MDM12-MMM1 complex. Essential for establishing and maintaining the structure of mitochondria and maintenance of mtDNA nucleoids.</text>
</comment>
<gene>
    <name evidence="8" type="primary">MMM1</name>
    <name evidence="12" type="ORF">J3Q64DRAFT_1775746</name>
</gene>
<protein>
    <recommendedName>
        <fullName evidence="8">Maintenance of mitochondrial morphology protein 1</fullName>
    </recommendedName>
</protein>
<dbReference type="InterPro" id="IPR027537">
    <property type="entry name" value="Mmm1"/>
</dbReference>
<dbReference type="PANTHER" id="PTHR13466">
    <property type="entry name" value="TEX2 PROTEIN-RELATED"/>
    <property type="match status" value="1"/>
</dbReference>